<dbReference type="CDD" id="cd23081">
    <property type="entry name" value="cpPDZ_EcRseP-like"/>
    <property type="match status" value="1"/>
</dbReference>
<evidence type="ECO:0000313" key="13">
    <source>
        <dbReference type="EMBL" id="KAB0681791.1"/>
    </source>
</evidence>
<comment type="similarity">
    <text evidence="3 11">Belongs to the peptidase M50B family.</text>
</comment>
<feature type="transmembrane region" description="Helical" evidence="11">
    <location>
        <begin position="122"/>
        <end position="143"/>
    </location>
</feature>
<dbReference type="EMBL" id="VZDO01000002">
    <property type="protein sequence ID" value="KAB0681791.1"/>
    <property type="molecule type" value="Genomic_DNA"/>
</dbReference>
<dbReference type="PANTHER" id="PTHR42837:SF2">
    <property type="entry name" value="MEMBRANE METALLOPROTEASE ARASP2, CHLOROPLASTIC-RELATED"/>
    <property type="match status" value="1"/>
</dbReference>
<evidence type="ECO:0000313" key="14">
    <source>
        <dbReference type="Proteomes" id="UP000432089"/>
    </source>
</evidence>
<evidence type="ECO:0000256" key="8">
    <source>
        <dbReference type="ARBA" id="ARBA00022989"/>
    </source>
</evidence>
<organism evidence="13 14">
    <name type="scientific">Plantimonas leprariae</name>
    <dbReference type="NCBI Taxonomy" id="2615207"/>
    <lineage>
        <taxon>Bacteria</taxon>
        <taxon>Pseudomonadati</taxon>
        <taxon>Pseudomonadota</taxon>
        <taxon>Alphaproteobacteria</taxon>
        <taxon>Hyphomicrobiales</taxon>
        <taxon>Aurantimonadaceae</taxon>
        <taxon>Plantimonas</taxon>
    </lineage>
</organism>
<evidence type="ECO:0000256" key="3">
    <source>
        <dbReference type="ARBA" id="ARBA00007931"/>
    </source>
</evidence>
<dbReference type="NCBIfam" id="TIGR00054">
    <property type="entry name" value="RIP metalloprotease RseP"/>
    <property type="match status" value="1"/>
</dbReference>
<evidence type="ECO:0000256" key="10">
    <source>
        <dbReference type="ARBA" id="ARBA00023136"/>
    </source>
</evidence>
<dbReference type="GO" id="GO:0004222">
    <property type="term" value="F:metalloendopeptidase activity"/>
    <property type="evidence" value="ECO:0007669"/>
    <property type="project" value="InterPro"/>
</dbReference>
<keyword evidence="6 11" id="KW-0378">Hydrolase</keyword>
<dbReference type="SMART" id="SM00228">
    <property type="entry name" value="PDZ"/>
    <property type="match status" value="1"/>
</dbReference>
<dbReference type="InterPro" id="IPR004387">
    <property type="entry name" value="Pept_M50_Zn"/>
</dbReference>
<dbReference type="Pfam" id="PF17820">
    <property type="entry name" value="PDZ_6"/>
    <property type="match status" value="1"/>
</dbReference>
<dbReference type="PANTHER" id="PTHR42837">
    <property type="entry name" value="REGULATOR OF SIGMA-E PROTEASE RSEP"/>
    <property type="match status" value="1"/>
</dbReference>
<sequence>MDIARGFEFLFHAVAFWALPFLFVLTVIVFFHELGHYAVGRLCGIKVVAFSIGFGPELLGYTDRAGTRWKLAAIPLGGYVKFLGDENAASVPDGEALRHMSEDERRMAFAAKSVWRRAATVAAGPAANFVLTIAIFAAVAFFAGRQIGDPVVSEVRADSPAAVAGVRAGDRIVALDGVKIEYFNDLIEHVAIRGAVPIAVTVNRGGQQVDLTVTPRIETETDRFGNEMKRPLLGLVANSQSASFRTERLGFVDSLGYGAQQTWFLVRATFGAVTGIFSRGEGADQLGGPIRIAEMSSQAATLGFVAVILFAAQLSVGIGLLNLLPIPMLDGGHLLFYAAEMIRGRPLSERVQEAGFRIGLALVLSLMVFVFWNDIS</sequence>
<evidence type="ECO:0000259" key="12">
    <source>
        <dbReference type="PROSITE" id="PS50106"/>
    </source>
</evidence>
<feature type="transmembrane region" description="Helical" evidence="11">
    <location>
        <begin position="9"/>
        <end position="31"/>
    </location>
</feature>
<dbReference type="PROSITE" id="PS50106">
    <property type="entry name" value="PDZ"/>
    <property type="match status" value="1"/>
</dbReference>
<reference evidence="13 14" key="1">
    <citation type="submission" date="2019-09" db="EMBL/GenBank/DDBJ databases">
        <title>YIM 132180 draft genome.</title>
        <authorList>
            <person name="Zhang K."/>
        </authorList>
    </citation>
    <scope>NUCLEOTIDE SEQUENCE [LARGE SCALE GENOMIC DNA]</scope>
    <source>
        <strain evidence="13 14">YIM 132180</strain>
    </source>
</reference>
<comment type="cofactor">
    <cofactor evidence="1 11">
        <name>Zn(2+)</name>
        <dbReference type="ChEBI" id="CHEBI:29105"/>
    </cofactor>
</comment>
<keyword evidence="14" id="KW-1185">Reference proteome</keyword>
<keyword evidence="7 11" id="KW-0862">Zinc</keyword>
<dbReference type="GO" id="GO:0016020">
    <property type="term" value="C:membrane"/>
    <property type="evidence" value="ECO:0007669"/>
    <property type="project" value="UniProtKB-SubCell"/>
</dbReference>
<comment type="caution">
    <text evidence="13">The sequence shown here is derived from an EMBL/GenBank/DDBJ whole genome shotgun (WGS) entry which is preliminary data.</text>
</comment>
<evidence type="ECO:0000256" key="11">
    <source>
        <dbReference type="RuleBase" id="RU362031"/>
    </source>
</evidence>
<evidence type="ECO:0000256" key="2">
    <source>
        <dbReference type="ARBA" id="ARBA00004141"/>
    </source>
</evidence>
<dbReference type="InterPro" id="IPR036034">
    <property type="entry name" value="PDZ_sf"/>
</dbReference>
<keyword evidence="9 11" id="KW-0482">Metalloprotease</keyword>
<protein>
    <recommendedName>
        <fullName evidence="11">Zinc metalloprotease</fullName>
        <ecNumber evidence="11">3.4.24.-</ecNumber>
    </recommendedName>
</protein>
<keyword evidence="10 11" id="KW-0472">Membrane</keyword>
<evidence type="ECO:0000256" key="9">
    <source>
        <dbReference type="ARBA" id="ARBA00023049"/>
    </source>
</evidence>
<dbReference type="CDD" id="cd06163">
    <property type="entry name" value="S2P-M50_PDZ_RseP-like"/>
    <property type="match status" value="1"/>
</dbReference>
<feature type="domain" description="PDZ" evidence="12">
    <location>
        <begin position="151"/>
        <end position="181"/>
    </location>
</feature>
<evidence type="ECO:0000256" key="5">
    <source>
        <dbReference type="ARBA" id="ARBA00022692"/>
    </source>
</evidence>
<evidence type="ECO:0000256" key="1">
    <source>
        <dbReference type="ARBA" id="ARBA00001947"/>
    </source>
</evidence>
<accession>A0A7V7TXP8</accession>
<dbReference type="EC" id="3.4.24.-" evidence="11"/>
<name>A0A7V7TXP8_9HYPH</name>
<feature type="transmembrane region" description="Helical" evidence="11">
    <location>
        <begin position="299"/>
        <end position="318"/>
    </location>
</feature>
<evidence type="ECO:0000256" key="7">
    <source>
        <dbReference type="ARBA" id="ARBA00022833"/>
    </source>
</evidence>
<feature type="transmembrane region" description="Helical" evidence="11">
    <location>
        <begin position="354"/>
        <end position="372"/>
    </location>
</feature>
<gene>
    <name evidence="13" type="primary">rseP</name>
    <name evidence="13" type="ORF">F6X38_02915</name>
</gene>
<dbReference type="Proteomes" id="UP000432089">
    <property type="component" value="Unassembled WGS sequence"/>
</dbReference>
<dbReference type="InterPro" id="IPR041489">
    <property type="entry name" value="PDZ_6"/>
</dbReference>
<dbReference type="SUPFAM" id="SSF50156">
    <property type="entry name" value="PDZ domain-like"/>
    <property type="match status" value="1"/>
</dbReference>
<dbReference type="Pfam" id="PF02163">
    <property type="entry name" value="Peptidase_M50"/>
    <property type="match status" value="1"/>
</dbReference>
<dbReference type="AlphaFoldDB" id="A0A7V7TXP8"/>
<dbReference type="GO" id="GO:0046872">
    <property type="term" value="F:metal ion binding"/>
    <property type="evidence" value="ECO:0007669"/>
    <property type="project" value="UniProtKB-KW"/>
</dbReference>
<dbReference type="InterPro" id="IPR008915">
    <property type="entry name" value="Peptidase_M50"/>
</dbReference>
<evidence type="ECO:0000256" key="4">
    <source>
        <dbReference type="ARBA" id="ARBA00022670"/>
    </source>
</evidence>
<keyword evidence="4 13" id="KW-0645">Protease</keyword>
<comment type="subcellular location">
    <subcellularLocation>
        <location evidence="2">Membrane</location>
        <topology evidence="2">Multi-pass membrane protein</topology>
    </subcellularLocation>
</comment>
<dbReference type="RefSeq" id="WP_150968051.1">
    <property type="nucleotide sequence ID" value="NZ_VZDO01000002.1"/>
</dbReference>
<keyword evidence="8 11" id="KW-1133">Transmembrane helix</keyword>
<dbReference type="InterPro" id="IPR001478">
    <property type="entry name" value="PDZ"/>
</dbReference>
<dbReference type="GO" id="GO:0006508">
    <property type="term" value="P:proteolysis"/>
    <property type="evidence" value="ECO:0007669"/>
    <property type="project" value="UniProtKB-KW"/>
</dbReference>
<keyword evidence="5 11" id="KW-0812">Transmembrane</keyword>
<dbReference type="Gene3D" id="2.30.42.10">
    <property type="match status" value="1"/>
</dbReference>
<evidence type="ECO:0000256" key="6">
    <source>
        <dbReference type="ARBA" id="ARBA00022801"/>
    </source>
</evidence>
<keyword evidence="11" id="KW-0479">Metal-binding</keyword>
<proteinExistence type="inferred from homology"/>